<protein>
    <submittedName>
        <fullName evidence="1">Putative endonuclease</fullName>
    </submittedName>
</protein>
<dbReference type="InterPro" id="IPR044925">
    <property type="entry name" value="His-Me_finger_sf"/>
</dbReference>
<keyword evidence="1" id="KW-0540">Nuclease</keyword>
<accession>A0A6B9LW46</accession>
<dbReference type="InterPro" id="IPR038563">
    <property type="entry name" value="Endonuclease_7_sf"/>
</dbReference>
<name>A0A6B9LW46_9CAUD</name>
<dbReference type="InterPro" id="IPR004211">
    <property type="entry name" value="Endonuclease_7"/>
</dbReference>
<proteinExistence type="predicted"/>
<dbReference type="Pfam" id="PF02945">
    <property type="entry name" value="Endonuclease_7"/>
    <property type="match status" value="1"/>
</dbReference>
<organism evidence="1 2">
    <name type="scientific">Escherichia phage E26</name>
    <dbReference type="NCBI Taxonomy" id="2675201"/>
    <lineage>
        <taxon>Viruses</taxon>
        <taxon>Duplodnaviria</taxon>
        <taxon>Heunggongvirae</taxon>
        <taxon>Uroviricota</taxon>
        <taxon>Caudoviricetes</taxon>
        <taxon>Pantevenvirales</taxon>
        <taxon>Straboviridae</taxon>
        <taxon>Krischvirus</taxon>
        <taxon>Krischvirus gec3s</taxon>
    </lineage>
</organism>
<dbReference type="EMBL" id="MN655998">
    <property type="protein sequence ID" value="QHB48606.1"/>
    <property type="molecule type" value="Genomic_DNA"/>
</dbReference>
<dbReference type="Gene3D" id="3.40.1800.10">
    <property type="entry name" value="His-Me finger endonucleases"/>
    <property type="match status" value="1"/>
</dbReference>
<dbReference type="Proteomes" id="UP000464208">
    <property type="component" value="Segment"/>
</dbReference>
<sequence>MNIKKFIVDVLEAKSGNRLNSNLFKENKIPEMEKLYPAEFQIIRNEFKFCNGGLRNQQPYNEAVYRLRHGITGIVKCARCPNPVNYHTYSRGYHKFCCSRCASLDQTQNIKIERECAKCGKPFVAINASQKYCSDECRLFEKRERELDRPYHHAEDGIKITKREALEILDRVDNCEICGVKFINERCGERKRQKWKHLDHNHKTGKIRGVLCGKCNAGLGMFKDDPQRLYAALEYLKRTDGE</sequence>
<dbReference type="GO" id="GO:0004519">
    <property type="term" value="F:endonuclease activity"/>
    <property type="evidence" value="ECO:0007669"/>
    <property type="project" value="UniProtKB-KW"/>
</dbReference>
<evidence type="ECO:0000313" key="1">
    <source>
        <dbReference type="EMBL" id="QHB48606.1"/>
    </source>
</evidence>
<keyword evidence="1" id="KW-0378">Hydrolase</keyword>
<reference evidence="1 2" key="1">
    <citation type="submission" date="2019-11" db="EMBL/GenBank/DDBJ databases">
        <authorList>
            <person name="Wei B."/>
        </authorList>
    </citation>
    <scope>NUCLEOTIDE SEQUENCE [LARGE SCALE GENOMIC DNA]</scope>
</reference>
<evidence type="ECO:0000313" key="2">
    <source>
        <dbReference type="Proteomes" id="UP000464208"/>
    </source>
</evidence>
<dbReference type="SUPFAM" id="SSF54060">
    <property type="entry name" value="His-Me finger endonucleases"/>
    <property type="match status" value="1"/>
</dbReference>
<keyword evidence="1" id="KW-0255">Endonuclease</keyword>